<evidence type="ECO:0000313" key="2">
    <source>
        <dbReference type="EMBL" id="KLJ11857.1"/>
    </source>
</evidence>
<dbReference type="SUPFAM" id="SSF141571">
    <property type="entry name" value="Pentapeptide repeat-like"/>
    <property type="match status" value="1"/>
</dbReference>
<proteinExistence type="predicted"/>
<dbReference type="EMBL" id="LDEV01001312">
    <property type="protein sequence ID" value="KLJ11857.1"/>
    <property type="molecule type" value="Genomic_DNA"/>
</dbReference>
<feature type="compositionally biased region" description="Basic and acidic residues" evidence="1">
    <location>
        <begin position="443"/>
        <end position="460"/>
    </location>
</feature>
<dbReference type="Gene3D" id="2.160.20.80">
    <property type="entry name" value="E3 ubiquitin-protein ligase SopA"/>
    <property type="match status" value="1"/>
</dbReference>
<keyword evidence="3" id="KW-1185">Reference proteome</keyword>
<organism evidence="2 3">
    <name type="scientific">Blastomyces silverae</name>
    <dbReference type="NCBI Taxonomy" id="2060906"/>
    <lineage>
        <taxon>Eukaryota</taxon>
        <taxon>Fungi</taxon>
        <taxon>Dikarya</taxon>
        <taxon>Ascomycota</taxon>
        <taxon>Pezizomycotina</taxon>
        <taxon>Eurotiomycetes</taxon>
        <taxon>Eurotiomycetidae</taxon>
        <taxon>Onygenales</taxon>
        <taxon>Ajellomycetaceae</taxon>
        <taxon>Blastomyces</taxon>
    </lineage>
</organism>
<dbReference type="OrthoDB" id="4187970at2759"/>
<name>A0A0H1BLH2_9EURO</name>
<evidence type="ECO:0000256" key="1">
    <source>
        <dbReference type="SAM" id="MobiDB-lite"/>
    </source>
</evidence>
<feature type="compositionally biased region" description="Low complexity" evidence="1">
    <location>
        <begin position="73"/>
        <end position="84"/>
    </location>
</feature>
<feature type="region of interest" description="Disordered" evidence="1">
    <location>
        <begin position="378"/>
        <end position="460"/>
    </location>
</feature>
<sequence>MKSSRFPKISTARHSSLTSVTVLPTNSSAYHPAISHSHLYNITLDSLSPATTIRHTFIRHSTVKSNKSITDPGSSNNSEGSSRGASGGDGISTVSQSHVSHCTISGSNIDCCSMRRTTASNAEYVSGSQVRSSTLLGTGRISQSKLKNAQFLCTSDDNNNNNDNDNNNNTNNNSAIPNPVTNTTKTEVNKSDIRDSIVGPLPCTISRSKLNNVKISQSTVKDACLDDCDIDGCRIVKAKFSGLWLRNGIWEDGELVGKVNEEEEVVVKARNFAEIEARERERERQRIRGVKGLGIGVGIGVVMGAARGIEDPVSASTAAGRGAQGDNELPGILSGEARDSKRRLQDDDMLANPPQIPPPHFDSLHPIATTATATATAAASAAAAAHDQQRNPAQQTSPPLSKDQPYISIEAYPSSPSTDRYSSAAESLLDPDDDGEFTLQDLPDIRHLDIADEKPPPYTP</sequence>
<dbReference type="Proteomes" id="UP000053573">
    <property type="component" value="Unassembled WGS sequence"/>
</dbReference>
<feature type="region of interest" description="Disordered" evidence="1">
    <location>
        <begin position="153"/>
        <end position="189"/>
    </location>
</feature>
<protein>
    <submittedName>
        <fullName evidence="2">Uncharacterized protein</fullName>
    </submittedName>
</protein>
<feature type="region of interest" description="Disordered" evidence="1">
    <location>
        <begin position="64"/>
        <end position="94"/>
    </location>
</feature>
<dbReference type="STRING" id="2060906.A0A0H1BLH2"/>
<feature type="compositionally biased region" description="Polar residues" evidence="1">
    <location>
        <begin position="390"/>
        <end position="399"/>
    </location>
</feature>
<reference evidence="3" key="1">
    <citation type="journal article" date="2015" name="PLoS Genet.">
        <title>The dynamic genome and transcriptome of the human fungal pathogen Blastomyces and close relative Emmonsia.</title>
        <authorList>
            <person name="Munoz J.F."/>
            <person name="Gauthier G.M."/>
            <person name="Desjardins C.A."/>
            <person name="Gallo J.E."/>
            <person name="Holder J."/>
            <person name="Sullivan T.D."/>
            <person name="Marty A.J."/>
            <person name="Carmen J.C."/>
            <person name="Chen Z."/>
            <person name="Ding L."/>
            <person name="Gujja S."/>
            <person name="Magrini V."/>
            <person name="Misas E."/>
            <person name="Mitreva M."/>
            <person name="Priest M."/>
            <person name="Saif S."/>
            <person name="Whiston E.A."/>
            <person name="Young S."/>
            <person name="Zeng Q."/>
            <person name="Goldman W.E."/>
            <person name="Mardis E.R."/>
            <person name="Taylor J.W."/>
            <person name="McEwen J.G."/>
            <person name="Clay O.K."/>
            <person name="Klein B.S."/>
            <person name="Cuomo C.A."/>
        </authorList>
    </citation>
    <scope>NUCLEOTIDE SEQUENCE [LARGE SCALE GENOMIC DNA]</scope>
    <source>
        <strain evidence="3">UAMH 139</strain>
    </source>
</reference>
<feature type="compositionally biased region" description="Low complexity" evidence="1">
    <location>
        <begin position="156"/>
        <end position="173"/>
    </location>
</feature>
<gene>
    <name evidence="2" type="ORF">EMPG_13004</name>
</gene>
<feature type="compositionally biased region" description="Polar residues" evidence="1">
    <location>
        <begin position="174"/>
        <end position="186"/>
    </location>
</feature>
<accession>A0A0H1BLH2</accession>
<comment type="caution">
    <text evidence="2">The sequence shown here is derived from an EMBL/GenBank/DDBJ whole genome shotgun (WGS) entry which is preliminary data.</text>
</comment>
<feature type="compositionally biased region" description="Polar residues" evidence="1">
    <location>
        <begin position="414"/>
        <end position="425"/>
    </location>
</feature>
<feature type="region of interest" description="Disordered" evidence="1">
    <location>
        <begin position="340"/>
        <end position="365"/>
    </location>
</feature>
<evidence type="ECO:0000313" key="3">
    <source>
        <dbReference type="Proteomes" id="UP000053573"/>
    </source>
</evidence>
<dbReference type="AlphaFoldDB" id="A0A0H1BLH2"/>